<dbReference type="GO" id="GO:0008360">
    <property type="term" value="P:regulation of cell shape"/>
    <property type="evidence" value="ECO:0007669"/>
    <property type="project" value="UniProtKB-KW"/>
</dbReference>
<dbReference type="InterPro" id="IPR003524">
    <property type="entry name" value="PNAcMuramoyl-5peptid_Trfase"/>
</dbReference>
<feature type="transmembrane region" description="Helical" evidence="7">
    <location>
        <begin position="184"/>
        <end position="202"/>
    </location>
</feature>
<dbReference type="PROSITE" id="PS01348">
    <property type="entry name" value="MRAY_2"/>
    <property type="match status" value="1"/>
</dbReference>
<protein>
    <recommendedName>
        <fullName evidence="7 8">Phospho-N-acetylmuramoyl-pentapeptide-transferase</fullName>
        <ecNumber evidence="7 8">2.7.8.13</ecNumber>
    </recommendedName>
    <alternativeName>
        <fullName evidence="7">UDP-MurNAc-pentapeptide phosphotransferase</fullName>
    </alternativeName>
</protein>
<dbReference type="PANTHER" id="PTHR22926">
    <property type="entry name" value="PHOSPHO-N-ACETYLMURAMOYL-PENTAPEPTIDE-TRANSFERASE"/>
    <property type="match status" value="1"/>
</dbReference>
<comment type="similarity">
    <text evidence="2 7">Belongs to the glycosyltransferase 4 family. MraY subfamily.</text>
</comment>
<keyword evidence="4 7" id="KW-0812">Transmembrane</keyword>
<dbReference type="RefSeq" id="WP_061918141.1">
    <property type="nucleotide sequence ID" value="NZ_DF967971.1"/>
</dbReference>
<dbReference type="NCBIfam" id="TIGR00445">
    <property type="entry name" value="mraY"/>
    <property type="match status" value="1"/>
</dbReference>
<dbReference type="GO" id="GO:0008963">
    <property type="term" value="F:phospho-N-acetylmuramoyl-pentapeptide-transferase activity"/>
    <property type="evidence" value="ECO:0007669"/>
    <property type="project" value="UniProtKB-UniRule"/>
</dbReference>
<feature type="binding site" evidence="9">
    <location>
        <position position="177"/>
    </location>
    <ligand>
        <name>Mg(2+)</name>
        <dbReference type="ChEBI" id="CHEBI:18420"/>
    </ligand>
</feature>
<dbReference type="UniPathway" id="UPA00219"/>
<reference evidence="10 11" key="1">
    <citation type="submission" date="2015-07" db="EMBL/GenBank/DDBJ databases">
        <title>Draft genome of Bellilinea caldifistulae DSM 17877.</title>
        <authorList>
            <person name="Hemp J."/>
            <person name="Ward L.M."/>
            <person name="Pace L.A."/>
            <person name="Fischer W.W."/>
        </authorList>
    </citation>
    <scope>NUCLEOTIDE SEQUENCE [LARGE SCALE GENOMIC DNA]</scope>
    <source>
        <strain evidence="10 11">GOMI-1</strain>
    </source>
</reference>
<keyword evidence="6 7" id="KW-0472">Membrane</keyword>
<dbReference type="GO" id="GO:0051301">
    <property type="term" value="P:cell division"/>
    <property type="evidence" value="ECO:0007669"/>
    <property type="project" value="UniProtKB-KW"/>
</dbReference>
<dbReference type="EC" id="2.7.8.13" evidence="7 8"/>
<dbReference type="GO" id="GO:0051992">
    <property type="term" value="F:UDP-N-acetylmuramoyl-L-alanyl-D-glutamyl-meso-2,6-diaminopimelyl-D-alanyl-D-alanine:undecaprenyl-phosphate transferase activity"/>
    <property type="evidence" value="ECO:0007669"/>
    <property type="project" value="RHEA"/>
</dbReference>
<evidence type="ECO:0000256" key="9">
    <source>
        <dbReference type="PIRSR" id="PIRSR600715-1"/>
    </source>
</evidence>
<keyword evidence="3 7" id="KW-0808">Transferase</keyword>
<sequence>MRETSLALALSGFSFMLAIIWGPPLLRVLRHFRIGKIIRVEEPDRHFTKMGTPTMGGVMILLPVMLLTILLNAASLIGVTVLGRSVLLPLLVLLSYSILGALDDWEGIRGPRRGLGMRARTKFIFQLILALGIAFGLKYVLQVPEMFWPGFDEPISLGIFYIPIAAFIIVGMSNAVNFTDGLDGLAGLIAATAFAAYGGIALLQDQVFLARFCFTLVGAIFGFLWFNVHPAELFMGDTGSLSIGATLAVVALMTGQWLLLPVIAIIPVSEALSVVIQILYFKATKGKRFFRMAPLHYHFELGGWSETQVVQRFWLVSLLFAMLGVALAVV</sequence>
<evidence type="ECO:0000256" key="3">
    <source>
        <dbReference type="ARBA" id="ARBA00022679"/>
    </source>
</evidence>
<evidence type="ECO:0000256" key="6">
    <source>
        <dbReference type="ARBA" id="ARBA00023136"/>
    </source>
</evidence>
<feature type="transmembrane region" description="Helical" evidence="7">
    <location>
        <begin position="6"/>
        <end position="29"/>
    </location>
</feature>
<keyword evidence="7" id="KW-0133">Cell shape</keyword>
<dbReference type="GO" id="GO:0005886">
    <property type="term" value="C:plasma membrane"/>
    <property type="evidence" value="ECO:0007669"/>
    <property type="project" value="UniProtKB-SubCell"/>
</dbReference>
<feature type="transmembrane region" description="Helical" evidence="7">
    <location>
        <begin position="50"/>
        <end position="71"/>
    </location>
</feature>
<dbReference type="GO" id="GO:0071555">
    <property type="term" value="P:cell wall organization"/>
    <property type="evidence" value="ECO:0007669"/>
    <property type="project" value="UniProtKB-KW"/>
</dbReference>
<dbReference type="InterPro" id="IPR018480">
    <property type="entry name" value="PNAcMuramoyl-5peptid_Trfase_CS"/>
</dbReference>
<dbReference type="OrthoDB" id="9805475at2"/>
<dbReference type="AlphaFoldDB" id="A0A0P6XJG1"/>
<keyword evidence="5 7" id="KW-1133">Transmembrane helix</keyword>
<comment type="cofactor">
    <cofactor evidence="7 9">
        <name>Mg(2+)</name>
        <dbReference type="ChEBI" id="CHEBI:18420"/>
    </cofactor>
</comment>
<keyword evidence="7" id="KW-0961">Cell wall biogenesis/degradation</keyword>
<feature type="transmembrane region" description="Helical" evidence="7">
    <location>
        <begin position="208"/>
        <end position="226"/>
    </location>
</feature>
<name>A0A0P6XJG1_9CHLR</name>
<comment type="catalytic activity">
    <reaction evidence="7">
        <text>UDP-N-acetyl-alpha-D-muramoyl-L-alanyl-gamma-D-glutamyl-meso-2,6-diaminopimeloyl-D-alanyl-D-alanine + di-trans,octa-cis-undecaprenyl phosphate = di-trans,octa-cis-undecaprenyl diphospho-N-acetyl-alpha-D-muramoyl-L-alanyl-D-glutamyl-meso-2,6-diaminopimeloyl-D-alanyl-D-alanine + UMP</text>
        <dbReference type="Rhea" id="RHEA:28386"/>
        <dbReference type="ChEBI" id="CHEBI:57865"/>
        <dbReference type="ChEBI" id="CHEBI:60392"/>
        <dbReference type="ChEBI" id="CHEBI:61386"/>
        <dbReference type="ChEBI" id="CHEBI:61387"/>
        <dbReference type="EC" id="2.7.8.13"/>
    </reaction>
</comment>
<dbReference type="STRING" id="360411.AC812_07605"/>
<gene>
    <name evidence="7" type="primary">mraY</name>
    <name evidence="10" type="ORF">AC812_07605</name>
</gene>
<dbReference type="Pfam" id="PF00953">
    <property type="entry name" value="Glycos_transf_4"/>
    <property type="match status" value="1"/>
</dbReference>
<dbReference type="InterPro" id="IPR000715">
    <property type="entry name" value="Glycosyl_transferase_4"/>
</dbReference>
<evidence type="ECO:0000256" key="1">
    <source>
        <dbReference type="ARBA" id="ARBA00004141"/>
    </source>
</evidence>
<evidence type="ECO:0000256" key="2">
    <source>
        <dbReference type="ARBA" id="ARBA00005583"/>
    </source>
</evidence>
<evidence type="ECO:0000256" key="5">
    <source>
        <dbReference type="ARBA" id="ARBA00022989"/>
    </source>
</evidence>
<keyword evidence="7 9" id="KW-0479">Metal-binding</keyword>
<evidence type="ECO:0000256" key="4">
    <source>
        <dbReference type="ARBA" id="ARBA00022692"/>
    </source>
</evidence>
<feature type="transmembrane region" description="Helical" evidence="7">
    <location>
        <begin position="77"/>
        <end position="102"/>
    </location>
</feature>
<feature type="binding site" evidence="9">
    <location>
        <position position="237"/>
    </location>
    <ligand>
        <name>Mg(2+)</name>
        <dbReference type="ChEBI" id="CHEBI:18420"/>
    </ligand>
</feature>
<dbReference type="PATRIC" id="fig|360411.5.peg.3087"/>
<organism evidence="10 11">
    <name type="scientific">Bellilinea caldifistulae</name>
    <dbReference type="NCBI Taxonomy" id="360411"/>
    <lineage>
        <taxon>Bacteria</taxon>
        <taxon>Bacillati</taxon>
        <taxon>Chloroflexota</taxon>
        <taxon>Anaerolineae</taxon>
        <taxon>Anaerolineales</taxon>
        <taxon>Anaerolineaceae</taxon>
        <taxon>Bellilinea</taxon>
    </lineage>
</organism>
<feature type="transmembrane region" description="Helical" evidence="7">
    <location>
        <begin position="313"/>
        <end position="329"/>
    </location>
</feature>
<comment type="pathway">
    <text evidence="7">Cell wall biogenesis; peptidoglycan biosynthesis.</text>
</comment>
<feature type="transmembrane region" description="Helical" evidence="7">
    <location>
        <begin position="154"/>
        <end position="172"/>
    </location>
</feature>
<keyword evidence="7" id="KW-0573">Peptidoglycan synthesis</keyword>
<keyword evidence="7" id="KW-1003">Cell membrane</keyword>
<dbReference type="HAMAP" id="MF_00038">
    <property type="entry name" value="MraY"/>
    <property type="match status" value="1"/>
</dbReference>
<feature type="transmembrane region" description="Helical" evidence="7">
    <location>
        <begin position="258"/>
        <end position="281"/>
    </location>
</feature>
<evidence type="ECO:0000256" key="8">
    <source>
        <dbReference type="NCBIfam" id="TIGR00445"/>
    </source>
</evidence>
<dbReference type="CDD" id="cd06852">
    <property type="entry name" value="GT_MraY"/>
    <property type="match status" value="1"/>
</dbReference>
<comment type="function">
    <text evidence="7">Catalyzes the initial step of the lipid cycle reactions in the biosynthesis of the cell wall peptidoglycan: transfers peptidoglycan precursor phospho-MurNAc-pentapeptide from UDP-MurNAc-pentapeptide onto the lipid carrier undecaprenyl phosphate, yielding undecaprenyl-pyrophosphoryl-MurNAc-pentapeptide, known as lipid I.</text>
</comment>
<dbReference type="PANTHER" id="PTHR22926:SF5">
    <property type="entry name" value="PHOSPHO-N-ACETYLMURAMOYL-PENTAPEPTIDE-TRANSFERASE HOMOLOG"/>
    <property type="match status" value="1"/>
</dbReference>
<keyword evidence="11" id="KW-1185">Reference proteome</keyword>
<dbReference type="GO" id="GO:0046872">
    <property type="term" value="F:metal ion binding"/>
    <property type="evidence" value="ECO:0007669"/>
    <property type="project" value="UniProtKB-KW"/>
</dbReference>
<keyword evidence="7 9" id="KW-0460">Magnesium</keyword>
<evidence type="ECO:0000256" key="7">
    <source>
        <dbReference type="HAMAP-Rule" id="MF_00038"/>
    </source>
</evidence>
<keyword evidence="7" id="KW-0131">Cell cycle</keyword>
<dbReference type="EMBL" id="LGHJ01000013">
    <property type="protein sequence ID" value="KPL75837.1"/>
    <property type="molecule type" value="Genomic_DNA"/>
</dbReference>
<dbReference type="GO" id="GO:0009252">
    <property type="term" value="P:peptidoglycan biosynthetic process"/>
    <property type="evidence" value="ECO:0007669"/>
    <property type="project" value="UniProtKB-UniRule"/>
</dbReference>
<evidence type="ECO:0000313" key="10">
    <source>
        <dbReference type="EMBL" id="KPL75837.1"/>
    </source>
</evidence>
<feature type="transmembrane region" description="Helical" evidence="7">
    <location>
        <begin position="123"/>
        <end position="142"/>
    </location>
</feature>
<accession>A0A0P6XJG1</accession>
<comment type="caution">
    <text evidence="10">The sequence shown here is derived from an EMBL/GenBank/DDBJ whole genome shotgun (WGS) entry which is preliminary data.</text>
</comment>
<dbReference type="PROSITE" id="PS01347">
    <property type="entry name" value="MRAY_1"/>
    <property type="match status" value="1"/>
</dbReference>
<feature type="transmembrane region" description="Helical" evidence="7">
    <location>
        <begin position="233"/>
        <end position="252"/>
    </location>
</feature>
<dbReference type="Proteomes" id="UP000050514">
    <property type="component" value="Unassembled WGS sequence"/>
</dbReference>
<evidence type="ECO:0000313" key="11">
    <source>
        <dbReference type="Proteomes" id="UP000050514"/>
    </source>
</evidence>
<keyword evidence="7" id="KW-0132">Cell division</keyword>
<proteinExistence type="inferred from homology"/>
<comment type="subcellular location">
    <subcellularLocation>
        <location evidence="7">Cell membrane</location>
        <topology evidence="7">Multi-pass membrane protein</topology>
    </subcellularLocation>
    <subcellularLocation>
        <location evidence="1">Membrane</location>
        <topology evidence="1">Multi-pass membrane protein</topology>
    </subcellularLocation>
</comment>